<sequence length="373" mass="42900">MPKFSLKGLKRLVREKCRTYARSMLSRRQLFILGVLSFLRLAIGGRAYGTSHPPRRDLPLEEMAHLRLHHQGGRFCNPWLAREEIRLWAYIKWQFSRNPYREAKRRAKPPSLRRVAPLDLVSGANPRIFFLGHATVWMRLAGQNLIFDPIFGDVRPFFRRAVPFPLAPEEIPWPDLIFISHGHRDHLALDSLKAIPGRPRLLSPLGGKRYLKRLGLPIMEFDWFESRVISGLRVTLLPCQHWSKMGLFDTNAMLWGSWLLEAGDLKVFFAGDTGYFGGFREYGQRFGPFDLALLPIGAFEPRWFMKTVHMDPFEAVWAAKELGARVFVPIHWGVFDMSDEPLDLPPKLVQEAARREGLADRLKLLSPGESLGL</sequence>
<dbReference type="Proteomes" id="UP000502179">
    <property type="component" value="Chromosome"/>
</dbReference>
<dbReference type="AlphaFoldDB" id="A0A6G7PX97"/>
<protein>
    <submittedName>
        <fullName evidence="1">MBL fold metallo-hydrolase</fullName>
    </submittedName>
</protein>
<dbReference type="Pfam" id="PF12706">
    <property type="entry name" value="Lactamase_B_2"/>
    <property type="match status" value="1"/>
</dbReference>
<dbReference type="GO" id="GO:0005737">
    <property type="term" value="C:cytoplasm"/>
    <property type="evidence" value="ECO:0007669"/>
    <property type="project" value="TreeGrafter"/>
</dbReference>
<dbReference type="Gene3D" id="3.60.15.10">
    <property type="entry name" value="Ribonuclease Z/Hydroxyacylglutathione hydrolase-like"/>
    <property type="match status" value="1"/>
</dbReference>
<keyword evidence="2" id="KW-1185">Reference proteome</keyword>
<dbReference type="GO" id="GO:0016787">
    <property type="term" value="F:hydrolase activity"/>
    <property type="evidence" value="ECO:0007669"/>
    <property type="project" value="UniProtKB-KW"/>
</dbReference>
<proteinExistence type="predicted"/>
<organism evidence="1 2">
    <name type="scientific">Thermosulfuriphilus ammonigenes</name>
    <dbReference type="NCBI Taxonomy" id="1936021"/>
    <lineage>
        <taxon>Bacteria</taxon>
        <taxon>Pseudomonadati</taxon>
        <taxon>Thermodesulfobacteriota</taxon>
        <taxon>Thermodesulfobacteria</taxon>
        <taxon>Thermodesulfobacteriales</taxon>
        <taxon>Thermodesulfobacteriaceae</taxon>
        <taxon>Thermosulfuriphilus</taxon>
    </lineage>
</organism>
<dbReference type="PANTHER" id="PTHR15032:SF4">
    <property type="entry name" value="N-ACYL-PHOSPHATIDYLETHANOLAMINE-HYDROLYZING PHOSPHOLIPASE D"/>
    <property type="match status" value="1"/>
</dbReference>
<dbReference type="PANTHER" id="PTHR15032">
    <property type="entry name" value="N-ACYL-PHOSPHATIDYLETHANOLAMINE-HYDROLYZING PHOSPHOLIPASE D"/>
    <property type="match status" value="1"/>
</dbReference>
<reference evidence="1 2" key="1">
    <citation type="submission" date="2020-02" db="EMBL/GenBank/DDBJ databases">
        <title>Genome analysis of Thermosulfuriphilus ammonigenes ST65T, an anaerobic thermophilic chemolithoautotrophic bacterium isolated from a deep-sea hydrothermal vent.</title>
        <authorList>
            <person name="Slobodkina G."/>
            <person name="Allioux M."/>
            <person name="Merkel A."/>
            <person name="Alain K."/>
            <person name="Jebbar M."/>
            <person name="Slobodkin A."/>
        </authorList>
    </citation>
    <scope>NUCLEOTIDE SEQUENCE [LARGE SCALE GENOMIC DNA]</scope>
    <source>
        <strain evidence="1 2">ST65</strain>
    </source>
</reference>
<dbReference type="InterPro" id="IPR001279">
    <property type="entry name" value="Metallo-B-lactamas"/>
</dbReference>
<keyword evidence="1" id="KW-0378">Hydrolase</keyword>
<dbReference type="EMBL" id="CP048877">
    <property type="protein sequence ID" value="QIJ72282.1"/>
    <property type="molecule type" value="Genomic_DNA"/>
</dbReference>
<dbReference type="InterPro" id="IPR036866">
    <property type="entry name" value="RibonucZ/Hydroxyglut_hydro"/>
</dbReference>
<evidence type="ECO:0000313" key="1">
    <source>
        <dbReference type="EMBL" id="QIJ72282.1"/>
    </source>
</evidence>
<dbReference type="SUPFAM" id="SSF56281">
    <property type="entry name" value="Metallo-hydrolase/oxidoreductase"/>
    <property type="match status" value="1"/>
</dbReference>
<accession>A0A6G7PX97</accession>
<gene>
    <name evidence="1" type="ORF">G4V39_08360</name>
</gene>
<evidence type="ECO:0000313" key="2">
    <source>
        <dbReference type="Proteomes" id="UP000502179"/>
    </source>
</evidence>
<name>A0A6G7PX97_9BACT</name>
<dbReference type="KEGG" id="tav:G4V39_08360"/>